<feature type="transmembrane region" description="Helical" evidence="6">
    <location>
        <begin position="539"/>
        <end position="558"/>
    </location>
</feature>
<feature type="transmembrane region" description="Helical" evidence="6">
    <location>
        <begin position="356"/>
        <end position="378"/>
    </location>
</feature>
<sequence length="573" mass="67347">MTNNNNGSSISSGGSGIHKTRPKNLDSDAEDSTRSEKKPVVYVEDPPTPPRWLSYEFIFYYIIIVIGYFVVLKMLITRSNEYNDGSKENKGIVDGWFLSRKQDLSDTQYKIYRQNFPLLSIGLSIFLLVSASIRKNFPDKPYVRILFYNIISLGFLIFVHGSSTFIVLGIAIINFGISRVFERSKMLPAITWIFNLIILWTCYIYEGYSFKTLSPFLGDELSFWLDEHKGFLSWETYFKVSMLRFISYNNDYYWAKSKRPVVDLKGKSAYFIAQERHQPMEHYSFSHFLAYIFYIPLYIAGPITTFNAFTAQVYNPQKTYSFSDLVKASIKILLVFLGLEIALHYCYYHSFDKSDVWMTFTGAEVALTGYLVLNFMYVKFLIIWRTFRLFALFDGIDTPENMNRCVNNNYTFTGFWRSWHGAFNKWTIRYLYIPLGGKKTQFVSIWIIFFFIGLWHDLWLSWIAWALLNCVFFSIEIGIMFYFYHPKRLPLRRKWYWRFMVAIAGTFNIFLLMVANLAILHGFENSIIFIHNAFFVPGGPTAFILAYSWLFCGIMVMIEIRESEKRSKEVKPF</sequence>
<gene>
    <name evidence="7" type="ORF">RB653_008529</name>
</gene>
<proteinExistence type="predicted"/>
<feature type="transmembrane region" description="Helical" evidence="6">
    <location>
        <begin position="116"/>
        <end position="133"/>
    </location>
</feature>
<feature type="transmembrane region" description="Helical" evidence="6">
    <location>
        <begin position="288"/>
        <end position="309"/>
    </location>
</feature>
<feature type="transmembrane region" description="Helical" evidence="6">
    <location>
        <begin position="57"/>
        <end position="76"/>
    </location>
</feature>
<evidence type="ECO:0000256" key="6">
    <source>
        <dbReference type="SAM" id="Phobius"/>
    </source>
</evidence>
<evidence type="ECO:0000313" key="8">
    <source>
        <dbReference type="Proteomes" id="UP001344447"/>
    </source>
</evidence>
<accession>A0AAN7YPE2</accession>
<dbReference type="Pfam" id="PF03062">
    <property type="entry name" value="MBOAT"/>
    <property type="match status" value="1"/>
</dbReference>
<feature type="transmembrane region" description="Helical" evidence="6">
    <location>
        <begin position="496"/>
        <end position="519"/>
    </location>
</feature>
<name>A0AAN7YPE2_9MYCE</name>
<evidence type="ECO:0000256" key="2">
    <source>
        <dbReference type="ARBA" id="ARBA00022692"/>
    </source>
</evidence>
<comment type="caution">
    <text evidence="7">The sequence shown here is derived from an EMBL/GenBank/DDBJ whole genome shotgun (WGS) entry which is preliminary data.</text>
</comment>
<dbReference type="PANTHER" id="PTHR13285">
    <property type="entry name" value="ACYLTRANSFERASE"/>
    <property type="match status" value="1"/>
</dbReference>
<dbReference type="InterPro" id="IPR051085">
    <property type="entry name" value="MB_O-acyltransferase"/>
</dbReference>
<feature type="region of interest" description="Disordered" evidence="5">
    <location>
        <begin position="1"/>
        <end position="43"/>
    </location>
</feature>
<dbReference type="Proteomes" id="UP001344447">
    <property type="component" value="Unassembled WGS sequence"/>
</dbReference>
<evidence type="ECO:0000313" key="7">
    <source>
        <dbReference type="EMBL" id="KAK5578854.1"/>
    </source>
</evidence>
<keyword evidence="8" id="KW-1185">Reference proteome</keyword>
<keyword evidence="3 6" id="KW-1133">Transmembrane helix</keyword>
<dbReference type="PANTHER" id="PTHR13285:SF18">
    <property type="entry name" value="PROTEIN-CYSTEINE N-PALMITOYLTRANSFERASE RASP"/>
    <property type="match status" value="1"/>
</dbReference>
<evidence type="ECO:0000256" key="4">
    <source>
        <dbReference type="ARBA" id="ARBA00023136"/>
    </source>
</evidence>
<protein>
    <recommendedName>
        <fullName evidence="9">MBOAT-domain-containing protein</fullName>
    </recommendedName>
</protein>
<comment type="subcellular location">
    <subcellularLocation>
        <location evidence="1">Membrane</location>
        <topology evidence="1">Multi-pass membrane protein</topology>
    </subcellularLocation>
</comment>
<organism evidence="7 8">
    <name type="scientific">Dictyostelium firmibasis</name>
    <dbReference type="NCBI Taxonomy" id="79012"/>
    <lineage>
        <taxon>Eukaryota</taxon>
        <taxon>Amoebozoa</taxon>
        <taxon>Evosea</taxon>
        <taxon>Eumycetozoa</taxon>
        <taxon>Dictyostelia</taxon>
        <taxon>Dictyosteliales</taxon>
        <taxon>Dictyosteliaceae</taxon>
        <taxon>Dictyostelium</taxon>
    </lineage>
</organism>
<dbReference type="GO" id="GO:0016746">
    <property type="term" value="F:acyltransferase activity"/>
    <property type="evidence" value="ECO:0007669"/>
    <property type="project" value="TreeGrafter"/>
</dbReference>
<dbReference type="AlphaFoldDB" id="A0AAN7YPE2"/>
<evidence type="ECO:0008006" key="9">
    <source>
        <dbReference type="Google" id="ProtNLM"/>
    </source>
</evidence>
<evidence type="ECO:0000256" key="5">
    <source>
        <dbReference type="SAM" id="MobiDB-lite"/>
    </source>
</evidence>
<feature type="transmembrane region" description="Helical" evidence="6">
    <location>
        <begin position="462"/>
        <end position="484"/>
    </location>
</feature>
<feature type="transmembrane region" description="Helical" evidence="6">
    <location>
        <begin position="330"/>
        <end position="350"/>
    </location>
</feature>
<feature type="transmembrane region" description="Helical" evidence="6">
    <location>
        <begin position="189"/>
        <end position="208"/>
    </location>
</feature>
<feature type="transmembrane region" description="Helical" evidence="6">
    <location>
        <begin position="145"/>
        <end position="177"/>
    </location>
</feature>
<dbReference type="InterPro" id="IPR004299">
    <property type="entry name" value="MBOAT_fam"/>
</dbReference>
<keyword evidence="4 6" id="KW-0472">Membrane</keyword>
<feature type="compositionally biased region" description="Basic and acidic residues" evidence="5">
    <location>
        <begin position="23"/>
        <end position="39"/>
    </location>
</feature>
<dbReference type="GO" id="GO:0016020">
    <property type="term" value="C:membrane"/>
    <property type="evidence" value="ECO:0007669"/>
    <property type="project" value="UniProtKB-SubCell"/>
</dbReference>
<feature type="transmembrane region" description="Helical" evidence="6">
    <location>
        <begin position="439"/>
        <end position="456"/>
    </location>
</feature>
<reference evidence="7 8" key="1">
    <citation type="submission" date="2023-11" db="EMBL/GenBank/DDBJ databases">
        <title>Dfirmibasis_genome.</title>
        <authorList>
            <person name="Edelbroek B."/>
            <person name="Kjellin J."/>
            <person name="Jerlstrom-Hultqvist J."/>
            <person name="Soderbom F."/>
        </authorList>
    </citation>
    <scope>NUCLEOTIDE SEQUENCE [LARGE SCALE GENOMIC DNA]</scope>
    <source>
        <strain evidence="7 8">TNS-C-14</strain>
    </source>
</reference>
<dbReference type="EMBL" id="JAVFKY010000003">
    <property type="protein sequence ID" value="KAK5578854.1"/>
    <property type="molecule type" value="Genomic_DNA"/>
</dbReference>
<feature type="compositionally biased region" description="Low complexity" evidence="5">
    <location>
        <begin position="1"/>
        <end position="12"/>
    </location>
</feature>
<evidence type="ECO:0000256" key="1">
    <source>
        <dbReference type="ARBA" id="ARBA00004141"/>
    </source>
</evidence>
<evidence type="ECO:0000256" key="3">
    <source>
        <dbReference type="ARBA" id="ARBA00022989"/>
    </source>
</evidence>
<dbReference type="GO" id="GO:0005783">
    <property type="term" value="C:endoplasmic reticulum"/>
    <property type="evidence" value="ECO:0007669"/>
    <property type="project" value="TreeGrafter"/>
</dbReference>
<keyword evidence="2 6" id="KW-0812">Transmembrane</keyword>